<keyword evidence="8" id="KW-1015">Disulfide bond</keyword>
<protein>
    <recommendedName>
        <fullName evidence="4">Superoxide dismutase 1 copper chaperone</fullName>
    </recommendedName>
</protein>
<dbReference type="Gene3D" id="2.60.40.200">
    <property type="entry name" value="Superoxide dismutase, copper/zinc binding domain"/>
    <property type="match status" value="1"/>
</dbReference>
<evidence type="ECO:0000313" key="12">
    <source>
        <dbReference type="Proteomes" id="UP000187013"/>
    </source>
</evidence>
<dbReference type="SUPFAM" id="SSF49329">
    <property type="entry name" value="Cu,Zn superoxide dismutase-like"/>
    <property type="match status" value="1"/>
</dbReference>
<evidence type="ECO:0000256" key="8">
    <source>
        <dbReference type="ARBA" id="ARBA00023157"/>
    </source>
</evidence>
<dbReference type="GO" id="GO:0006825">
    <property type="term" value="P:copper ion transport"/>
    <property type="evidence" value="ECO:0007669"/>
    <property type="project" value="EnsemblFungi"/>
</dbReference>
<evidence type="ECO:0000256" key="6">
    <source>
        <dbReference type="ARBA" id="ARBA00022723"/>
    </source>
</evidence>
<feature type="domain" description="HMA" evidence="10">
    <location>
        <begin position="10"/>
        <end position="73"/>
    </location>
</feature>
<dbReference type="Proteomes" id="UP000187013">
    <property type="component" value="Unassembled WGS sequence"/>
</dbReference>
<dbReference type="InterPro" id="IPR006121">
    <property type="entry name" value="HMA_dom"/>
</dbReference>
<reference evidence="11 12" key="1">
    <citation type="submission" date="2016-08" db="EMBL/GenBank/DDBJ databases">
        <title>Draft genome sequence of allopolyploid Zygosaccharomyces rouxii.</title>
        <authorList>
            <person name="Watanabe J."/>
            <person name="Uehara K."/>
            <person name="Mogi Y."/>
            <person name="Tsukioka Y."/>
        </authorList>
    </citation>
    <scope>NUCLEOTIDE SEQUENCE [LARGE SCALE GENOMIC DNA]</scope>
    <source>
        <strain evidence="11 12">NBRC 110957</strain>
    </source>
</reference>
<dbReference type="AlphaFoldDB" id="A0A1Q3A2A1"/>
<evidence type="ECO:0000256" key="7">
    <source>
        <dbReference type="ARBA" id="ARBA00023008"/>
    </source>
</evidence>
<dbReference type="Pfam" id="PF00403">
    <property type="entry name" value="HMA"/>
    <property type="match status" value="1"/>
</dbReference>
<evidence type="ECO:0000259" key="10">
    <source>
        <dbReference type="PROSITE" id="PS50846"/>
    </source>
</evidence>
<dbReference type="SUPFAM" id="SSF55008">
    <property type="entry name" value="HMA, heavy metal-associated domain"/>
    <property type="match status" value="1"/>
</dbReference>
<name>A0A1Q3A2A1_ZYGRO</name>
<dbReference type="FunFam" id="3.30.70.100:FF:000038">
    <property type="entry name" value="Superoxide dismutase 1 copper chaperone"/>
    <property type="match status" value="1"/>
</dbReference>
<dbReference type="eggNOG" id="KOG4656">
    <property type="taxonomic scope" value="Eukaryota"/>
</dbReference>
<evidence type="ECO:0000256" key="4">
    <source>
        <dbReference type="ARBA" id="ARBA00016103"/>
    </source>
</evidence>
<comment type="similarity">
    <text evidence="3">Belongs to the CCS1 family.</text>
</comment>
<evidence type="ECO:0000256" key="1">
    <source>
        <dbReference type="ARBA" id="ARBA00001973"/>
    </source>
</evidence>
<dbReference type="GO" id="GO:0005634">
    <property type="term" value="C:nucleus"/>
    <property type="evidence" value="ECO:0007669"/>
    <property type="project" value="EnsemblFungi"/>
</dbReference>
<dbReference type="GO" id="GO:0005829">
    <property type="term" value="C:cytosol"/>
    <property type="evidence" value="ECO:0007669"/>
    <property type="project" value="EnsemblFungi"/>
</dbReference>
<dbReference type="GO" id="GO:0005507">
    <property type="term" value="F:copper ion binding"/>
    <property type="evidence" value="ECO:0007669"/>
    <property type="project" value="InterPro"/>
</dbReference>
<keyword evidence="7" id="KW-0186">Copper</keyword>
<keyword evidence="6" id="KW-0479">Metal-binding</keyword>
<dbReference type="GO" id="GO:0019430">
    <property type="term" value="P:removal of superoxide radicals"/>
    <property type="evidence" value="ECO:0007669"/>
    <property type="project" value="EnsemblFungi"/>
</dbReference>
<dbReference type="OrthoDB" id="666972at2759"/>
<dbReference type="GO" id="GO:0101031">
    <property type="term" value="C:protein folding chaperone complex"/>
    <property type="evidence" value="ECO:0007669"/>
    <property type="project" value="EnsemblFungi"/>
</dbReference>
<comment type="cofactor">
    <cofactor evidence="1">
        <name>Cu(2+)</name>
        <dbReference type="ChEBI" id="CHEBI:29036"/>
    </cofactor>
</comment>
<dbReference type="CDD" id="cd00371">
    <property type="entry name" value="HMA"/>
    <property type="match status" value="1"/>
</dbReference>
<gene>
    <name evidence="11" type="ORF">ZYGR_0R00400</name>
</gene>
<dbReference type="PROSITE" id="PS50846">
    <property type="entry name" value="HMA_2"/>
    <property type="match status" value="1"/>
</dbReference>
<evidence type="ECO:0000313" key="11">
    <source>
        <dbReference type="EMBL" id="GAV49799.1"/>
    </source>
</evidence>
<keyword evidence="5" id="KW-0963">Cytoplasm</keyword>
<evidence type="ECO:0000256" key="2">
    <source>
        <dbReference type="ARBA" id="ARBA00004496"/>
    </source>
</evidence>
<sequence>MTATDLPNGVFDATYAVPMHCEGCTNDIRNCLSTIPGVKELSFDLKQQMMSVNGNAPPSSIIKALERCGRDAIIRGTGKPNTSAVSILETFEKIDLTKDTPVRGLARIVEVDDKKTFFDVTLNGVPYKGKYYASVHEDGDISGGPASTGGIWYRFEDPIVCNEPSDLDPKLYSGQAFLKAPVSVWEMIGRSFVVTTGDDHSTGKHDQHEYCGVIARSAGIWENDKQVCACSGKSIWQERKDALRNNIK</sequence>
<comment type="subcellular location">
    <subcellularLocation>
        <location evidence="2">Cytoplasm</location>
    </subcellularLocation>
</comment>
<dbReference type="InterPro" id="IPR036423">
    <property type="entry name" value="SOD-like_Cu/Zn_dom_sf"/>
</dbReference>
<proteinExistence type="inferred from homology"/>
<dbReference type="InterPro" id="IPR036163">
    <property type="entry name" value="HMA_dom_sf"/>
</dbReference>
<dbReference type="GO" id="GO:0016532">
    <property type="term" value="F:superoxide dismutase copper chaperone activity"/>
    <property type="evidence" value="ECO:0007669"/>
    <property type="project" value="EnsemblFungi"/>
</dbReference>
<organism evidence="11 12">
    <name type="scientific">Zygosaccharomyces rouxii</name>
    <dbReference type="NCBI Taxonomy" id="4956"/>
    <lineage>
        <taxon>Eukaryota</taxon>
        <taxon>Fungi</taxon>
        <taxon>Dikarya</taxon>
        <taxon>Ascomycota</taxon>
        <taxon>Saccharomycotina</taxon>
        <taxon>Saccharomycetes</taxon>
        <taxon>Saccharomycetales</taxon>
        <taxon>Saccharomycetaceae</taxon>
        <taxon>Zygosaccharomyces</taxon>
    </lineage>
</organism>
<evidence type="ECO:0000256" key="9">
    <source>
        <dbReference type="ARBA" id="ARBA00023186"/>
    </source>
</evidence>
<dbReference type="InterPro" id="IPR024134">
    <property type="entry name" value="SOD_Cu/Zn_/chaperone"/>
</dbReference>
<dbReference type="OMA" id="KNVWEER"/>
<dbReference type="EMBL" id="BDGX01000018">
    <property type="protein sequence ID" value="GAV49799.1"/>
    <property type="molecule type" value="Genomic_DNA"/>
</dbReference>
<dbReference type="GO" id="GO:1902693">
    <property type="term" value="C:superoxide dismutase complex"/>
    <property type="evidence" value="ECO:0007669"/>
    <property type="project" value="EnsemblFungi"/>
</dbReference>
<comment type="caution">
    <text evidence="11">The sequence shown here is derived from an EMBL/GenBank/DDBJ whole genome shotgun (WGS) entry which is preliminary data.</text>
</comment>
<keyword evidence="9" id="KW-0143">Chaperone</keyword>
<dbReference type="Gene3D" id="3.30.70.100">
    <property type="match status" value="1"/>
</dbReference>
<evidence type="ECO:0000256" key="5">
    <source>
        <dbReference type="ARBA" id="ARBA00022490"/>
    </source>
</evidence>
<dbReference type="PANTHER" id="PTHR10003">
    <property type="entry name" value="SUPEROXIDE DISMUTASE CU-ZN -RELATED"/>
    <property type="match status" value="1"/>
</dbReference>
<dbReference type="GO" id="GO:0005743">
    <property type="term" value="C:mitochondrial inner membrane"/>
    <property type="evidence" value="ECO:0007669"/>
    <property type="project" value="EnsemblFungi"/>
</dbReference>
<accession>A0A1Q3A2A1</accession>
<evidence type="ECO:0000256" key="3">
    <source>
        <dbReference type="ARBA" id="ARBA00010636"/>
    </source>
</evidence>